<evidence type="ECO:0000256" key="7">
    <source>
        <dbReference type="SAM" id="MobiDB-lite"/>
    </source>
</evidence>
<comment type="similarity">
    <text evidence="2 6">Belongs to the RRP36 family.</text>
</comment>
<feature type="region of interest" description="Disordered" evidence="7">
    <location>
        <begin position="164"/>
        <end position="183"/>
    </location>
</feature>
<protein>
    <recommendedName>
        <fullName evidence="6">rRNA biogenesis protein RRP36</fullName>
    </recommendedName>
</protein>
<comment type="subcellular location">
    <subcellularLocation>
        <location evidence="1 6">Nucleus</location>
        <location evidence="1 6">Nucleolus</location>
    </subcellularLocation>
</comment>
<sequence length="183" mass="21569">MDDPGEPTTSGLSVRQRKNAPLEISSKKPPAFAPALPIGVKRRRYRDPRFDEKCGTISKAAERDYKFVGDIRQRELDSIRKEYKKEQDPDRKARMNDLLTRLENQERSRTQKKKKEEKQAERNVLQKEHVAKGKKPFYLKKSDRSILEMVSKFQELKKTGKLQQYVEKRRKRNARADARNLPE</sequence>
<dbReference type="PANTHER" id="PTHR21738">
    <property type="entry name" value="RIBOSOMAL RNA PROCESSING PROTEIN 36 HOMOLOG"/>
    <property type="match status" value="1"/>
</dbReference>
<keyword evidence="4 6" id="KW-0698">rRNA processing</keyword>
<evidence type="ECO:0000313" key="9">
    <source>
        <dbReference type="Proteomes" id="UP000186922"/>
    </source>
</evidence>
<accession>A0A1D1UPG9</accession>
<gene>
    <name evidence="8" type="primary">RvY_02723-1</name>
    <name evidence="8" type="synonym">RvY_02723.1</name>
    <name evidence="8" type="ORF">RvY_02723</name>
</gene>
<evidence type="ECO:0000256" key="5">
    <source>
        <dbReference type="ARBA" id="ARBA00023242"/>
    </source>
</evidence>
<keyword evidence="5 6" id="KW-0539">Nucleus</keyword>
<feature type="region of interest" description="Disordered" evidence="7">
    <location>
        <begin position="1"/>
        <end position="47"/>
    </location>
</feature>
<feature type="compositionally biased region" description="Basic and acidic residues" evidence="7">
    <location>
        <begin position="103"/>
        <end position="131"/>
    </location>
</feature>
<proteinExistence type="inferred from homology"/>
<evidence type="ECO:0000313" key="8">
    <source>
        <dbReference type="EMBL" id="GAU90285.1"/>
    </source>
</evidence>
<dbReference type="GO" id="GO:0005730">
    <property type="term" value="C:nucleolus"/>
    <property type="evidence" value="ECO:0007669"/>
    <property type="project" value="UniProtKB-SubCell"/>
</dbReference>
<feature type="region of interest" description="Disordered" evidence="7">
    <location>
        <begin position="80"/>
        <end position="137"/>
    </location>
</feature>
<evidence type="ECO:0000256" key="1">
    <source>
        <dbReference type="ARBA" id="ARBA00004604"/>
    </source>
</evidence>
<dbReference type="EMBL" id="BDGG01000001">
    <property type="protein sequence ID" value="GAU90285.1"/>
    <property type="molecule type" value="Genomic_DNA"/>
</dbReference>
<keyword evidence="3 6" id="KW-0690">Ribosome biogenesis</keyword>
<name>A0A1D1UPG9_RAMVA</name>
<dbReference type="Pfam" id="PF06102">
    <property type="entry name" value="RRP36"/>
    <property type="match status" value="1"/>
</dbReference>
<dbReference type="InterPro" id="IPR009292">
    <property type="entry name" value="RRP36"/>
</dbReference>
<dbReference type="GO" id="GO:0000462">
    <property type="term" value="P:maturation of SSU-rRNA from tricistronic rRNA transcript (SSU-rRNA, 5.8S rRNA, LSU-rRNA)"/>
    <property type="evidence" value="ECO:0007669"/>
    <property type="project" value="TreeGrafter"/>
</dbReference>
<dbReference type="Proteomes" id="UP000186922">
    <property type="component" value="Unassembled WGS sequence"/>
</dbReference>
<evidence type="ECO:0000256" key="3">
    <source>
        <dbReference type="ARBA" id="ARBA00022517"/>
    </source>
</evidence>
<dbReference type="OrthoDB" id="448446at2759"/>
<organism evidence="8 9">
    <name type="scientific">Ramazzottius varieornatus</name>
    <name type="common">Water bear</name>
    <name type="synonym">Tardigrade</name>
    <dbReference type="NCBI Taxonomy" id="947166"/>
    <lineage>
        <taxon>Eukaryota</taxon>
        <taxon>Metazoa</taxon>
        <taxon>Ecdysozoa</taxon>
        <taxon>Tardigrada</taxon>
        <taxon>Eutardigrada</taxon>
        <taxon>Parachela</taxon>
        <taxon>Hypsibioidea</taxon>
        <taxon>Ramazzottiidae</taxon>
        <taxon>Ramazzottius</taxon>
    </lineage>
</organism>
<evidence type="ECO:0000256" key="2">
    <source>
        <dbReference type="ARBA" id="ARBA00009418"/>
    </source>
</evidence>
<dbReference type="AlphaFoldDB" id="A0A1D1UPG9"/>
<comment type="subunit">
    <text evidence="6">Associates with 90S and pre-40S pre-ribosomal particles.</text>
</comment>
<evidence type="ECO:0000256" key="6">
    <source>
        <dbReference type="RuleBase" id="RU368027"/>
    </source>
</evidence>
<keyword evidence="6" id="KW-0687">Ribonucleoprotein</keyword>
<comment type="function">
    <text evidence="6">Component of the 90S pre-ribosome involved in the maturation of rRNAs. Required for early cleavages of the pre-RNAs in the 40S ribosomal subunit maturation pathway.</text>
</comment>
<reference evidence="8 9" key="1">
    <citation type="journal article" date="2016" name="Nat. Commun.">
        <title>Extremotolerant tardigrade genome and improved radiotolerance of human cultured cells by tardigrade-unique protein.</title>
        <authorList>
            <person name="Hashimoto T."/>
            <person name="Horikawa D.D."/>
            <person name="Saito Y."/>
            <person name="Kuwahara H."/>
            <person name="Kozuka-Hata H."/>
            <person name="Shin-I T."/>
            <person name="Minakuchi Y."/>
            <person name="Ohishi K."/>
            <person name="Motoyama A."/>
            <person name="Aizu T."/>
            <person name="Enomoto A."/>
            <person name="Kondo K."/>
            <person name="Tanaka S."/>
            <person name="Hara Y."/>
            <person name="Koshikawa S."/>
            <person name="Sagara H."/>
            <person name="Miura T."/>
            <person name="Yokobori S."/>
            <person name="Miyagawa K."/>
            <person name="Suzuki Y."/>
            <person name="Kubo T."/>
            <person name="Oyama M."/>
            <person name="Kohara Y."/>
            <person name="Fujiyama A."/>
            <person name="Arakawa K."/>
            <person name="Katayama T."/>
            <person name="Toyoda A."/>
            <person name="Kunieda T."/>
        </authorList>
    </citation>
    <scope>NUCLEOTIDE SEQUENCE [LARGE SCALE GENOMIC DNA]</scope>
    <source>
        <strain evidence="8 9">YOKOZUNA-1</strain>
    </source>
</reference>
<evidence type="ECO:0000256" key="4">
    <source>
        <dbReference type="ARBA" id="ARBA00022552"/>
    </source>
</evidence>
<dbReference type="PANTHER" id="PTHR21738:SF0">
    <property type="entry name" value="RIBOSOMAL RNA PROCESSING PROTEIN 36 HOMOLOG"/>
    <property type="match status" value="1"/>
</dbReference>
<comment type="caution">
    <text evidence="8">The sequence shown here is derived from an EMBL/GenBank/DDBJ whole genome shotgun (WGS) entry which is preliminary data.</text>
</comment>
<keyword evidence="9" id="KW-1185">Reference proteome</keyword>
<dbReference type="STRING" id="947166.A0A1D1UPG9"/>
<feature type="compositionally biased region" description="Basic and acidic residues" evidence="7">
    <location>
        <begin position="174"/>
        <end position="183"/>
    </location>
</feature>
<dbReference type="GO" id="GO:0030686">
    <property type="term" value="C:90S preribosome"/>
    <property type="evidence" value="ECO:0007669"/>
    <property type="project" value="TreeGrafter"/>
</dbReference>
<feature type="compositionally biased region" description="Basic and acidic residues" evidence="7">
    <location>
        <begin position="80"/>
        <end position="95"/>
    </location>
</feature>